<gene>
    <name evidence="1" type="ORF">SAMN05216204_102230</name>
</gene>
<proteinExistence type="predicted"/>
<dbReference type="InterPro" id="IPR036390">
    <property type="entry name" value="WH_DNA-bd_sf"/>
</dbReference>
<reference evidence="2" key="1">
    <citation type="submission" date="2016-10" db="EMBL/GenBank/DDBJ databases">
        <authorList>
            <person name="Varghese N."/>
            <person name="Submissions S."/>
        </authorList>
    </citation>
    <scope>NUCLEOTIDE SEQUENCE [LARGE SCALE GENOMIC DNA]</scope>
    <source>
        <strain evidence="2">CGMCC 1.12041</strain>
    </source>
</reference>
<dbReference type="EMBL" id="FOLD01000002">
    <property type="protein sequence ID" value="SFB90129.1"/>
    <property type="molecule type" value="Genomic_DNA"/>
</dbReference>
<protein>
    <recommendedName>
        <fullName evidence="3">Winged helix-turn-helix domain-containing protein</fullName>
    </recommendedName>
</protein>
<evidence type="ECO:0000313" key="1">
    <source>
        <dbReference type="EMBL" id="SFB90129.1"/>
    </source>
</evidence>
<accession>A0A1I1ESM4</accession>
<evidence type="ECO:0008006" key="3">
    <source>
        <dbReference type="Google" id="ProtNLM"/>
    </source>
</evidence>
<dbReference type="RefSeq" id="WP_091870903.1">
    <property type="nucleotide sequence ID" value="NZ_FOLD01000002.1"/>
</dbReference>
<dbReference type="AlphaFoldDB" id="A0A1I1ESM4"/>
<dbReference type="OrthoDB" id="9134833at2"/>
<name>A0A1I1ESM4_9BURK</name>
<keyword evidence="2" id="KW-1185">Reference proteome</keyword>
<sequence length="118" mass="13066">MSKTTRPADIYLRFLNLVDALRALPALPPLDPLEERVLAIVGRARQLEERLSVRDLMGQDGLGAPATIHARITSMRKKGWLVLADTDDTRRKQVDLTPAALAYFDELSGLMLKAAKEG</sequence>
<dbReference type="Gene3D" id="1.10.10.10">
    <property type="entry name" value="Winged helix-like DNA-binding domain superfamily/Winged helix DNA-binding domain"/>
    <property type="match status" value="1"/>
</dbReference>
<dbReference type="SUPFAM" id="SSF46785">
    <property type="entry name" value="Winged helix' DNA-binding domain"/>
    <property type="match status" value="1"/>
</dbReference>
<dbReference type="Proteomes" id="UP000198639">
    <property type="component" value="Unassembled WGS sequence"/>
</dbReference>
<evidence type="ECO:0000313" key="2">
    <source>
        <dbReference type="Proteomes" id="UP000198639"/>
    </source>
</evidence>
<organism evidence="1 2">
    <name type="scientific">Massilia yuzhufengensis</name>
    <dbReference type="NCBI Taxonomy" id="1164594"/>
    <lineage>
        <taxon>Bacteria</taxon>
        <taxon>Pseudomonadati</taxon>
        <taxon>Pseudomonadota</taxon>
        <taxon>Betaproteobacteria</taxon>
        <taxon>Burkholderiales</taxon>
        <taxon>Oxalobacteraceae</taxon>
        <taxon>Telluria group</taxon>
        <taxon>Massilia</taxon>
    </lineage>
</organism>
<dbReference type="InterPro" id="IPR036388">
    <property type="entry name" value="WH-like_DNA-bd_sf"/>
</dbReference>